<evidence type="ECO:0000256" key="10">
    <source>
        <dbReference type="ARBA" id="ARBA00023004"/>
    </source>
</evidence>
<comment type="catalytic activity">
    <reaction evidence="12">
        <text>choline + 2 reduced [2Fe-2S]-[ferredoxin] + O2 + 2 H(+) = betaine aldehyde hydrate + 2 oxidized [2Fe-2S]-[ferredoxin] + H2O</text>
        <dbReference type="Rhea" id="RHEA:17769"/>
        <dbReference type="Rhea" id="RHEA-COMP:10000"/>
        <dbReference type="Rhea" id="RHEA-COMP:10001"/>
        <dbReference type="ChEBI" id="CHEBI:15354"/>
        <dbReference type="ChEBI" id="CHEBI:15377"/>
        <dbReference type="ChEBI" id="CHEBI:15378"/>
        <dbReference type="ChEBI" id="CHEBI:15379"/>
        <dbReference type="ChEBI" id="CHEBI:15870"/>
        <dbReference type="ChEBI" id="CHEBI:33737"/>
        <dbReference type="ChEBI" id="CHEBI:33738"/>
        <dbReference type="EC" id="1.14.15.7"/>
    </reaction>
</comment>
<evidence type="ECO:0000256" key="7">
    <source>
        <dbReference type="ARBA" id="ARBA00022714"/>
    </source>
</evidence>
<dbReference type="Gene3D" id="2.102.10.10">
    <property type="entry name" value="Rieske [2Fe-2S] iron-sulphur domain"/>
    <property type="match status" value="1"/>
</dbReference>
<dbReference type="PROSITE" id="PS51296">
    <property type="entry name" value="RIESKE"/>
    <property type="match status" value="1"/>
</dbReference>
<comment type="similarity">
    <text evidence="4">Belongs to the choline monooxygenase family.</text>
</comment>
<evidence type="ECO:0000256" key="12">
    <source>
        <dbReference type="ARBA" id="ARBA00049097"/>
    </source>
</evidence>
<comment type="pathway">
    <text evidence="3">Amine and polyamine biosynthesis; betaine biosynthesis via choline pathway; betaine aldehyde from choline (monooxygenase route): step 1/1.</text>
</comment>
<dbReference type="GO" id="GO:0005506">
    <property type="term" value="F:iron ion binding"/>
    <property type="evidence" value="ECO:0007669"/>
    <property type="project" value="InterPro"/>
</dbReference>
<dbReference type="Gene3D" id="3.90.380.10">
    <property type="entry name" value="Naphthalene 1,2-dioxygenase Alpha Subunit, Chain A, domain 1"/>
    <property type="match status" value="2"/>
</dbReference>
<proteinExistence type="inferred from homology"/>
<organism evidence="14 15">
    <name type="scientific">Trematosphaeria pertusa</name>
    <dbReference type="NCBI Taxonomy" id="390896"/>
    <lineage>
        <taxon>Eukaryota</taxon>
        <taxon>Fungi</taxon>
        <taxon>Dikarya</taxon>
        <taxon>Ascomycota</taxon>
        <taxon>Pezizomycotina</taxon>
        <taxon>Dothideomycetes</taxon>
        <taxon>Pleosporomycetidae</taxon>
        <taxon>Pleosporales</taxon>
        <taxon>Massarineae</taxon>
        <taxon>Trematosphaeriaceae</taxon>
        <taxon>Trematosphaeria</taxon>
    </lineage>
</organism>
<keyword evidence="10" id="KW-0408">Iron</keyword>
<keyword evidence="15" id="KW-1185">Reference proteome</keyword>
<name>A0A6A6I4Y3_9PLEO</name>
<dbReference type="PRINTS" id="PR00090">
    <property type="entry name" value="RNGDIOXGNASE"/>
</dbReference>
<evidence type="ECO:0000256" key="9">
    <source>
        <dbReference type="ARBA" id="ARBA00023002"/>
    </source>
</evidence>
<evidence type="ECO:0000313" key="14">
    <source>
        <dbReference type="EMBL" id="KAF2245376.1"/>
    </source>
</evidence>
<gene>
    <name evidence="14" type="ORF">BU26DRAFT_432834</name>
</gene>
<dbReference type="InterPro" id="IPR017941">
    <property type="entry name" value="Rieske_2Fe-2S"/>
</dbReference>
<evidence type="ECO:0000256" key="3">
    <source>
        <dbReference type="ARBA" id="ARBA00004866"/>
    </source>
</evidence>
<dbReference type="InterPro" id="IPR001663">
    <property type="entry name" value="Rng_hydr_dOase-A"/>
</dbReference>
<evidence type="ECO:0000256" key="6">
    <source>
        <dbReference type="ARBA" id="ARBA00014931"/>
    </source>
</evidence>
<keyword evidence="8" id="KW-0479">Metal-binding</keyword>
<evidence type="ECO:0000256" key="1">
    <source>
        <dbReference type="ARBA" id="ARBA00001962"/>
    </source>
</evidence>
<evidence type="ECO:0000313" key="15">
    <source>
        <dbReference type="Proteomes" id="UP000800094"/>
    </source>
</evidence>
<evidence type="ECO:0000256" key="4">
    <source>
        <dbReference type="ARBA" id="ARBA00010848"/>
    </source>
</evidence>
<dbReference type="CDD" id="cd03469">
    <property type="entry name" value="Rieske_RO_Alpha_N"/>
    <property type="match status" value="1"/>
</dbReference>
<dbReference type="PANTHER" id="PTHR43756">
    <property type="entry name" value="CHOLINE MONOOXYGENASE, CHLOROPLASTIC"/>
    <property type="match status" value="1"/>
</dbReference>
<dbReference type="InterPro" id="IPR015879">
    <property type="entry name" value="Ring_hydroxy_dOase_asu_C_dom"/>
</dbReference>
<dbReference type="InterPro" id="IPR036922">
    <property type="entry name" value="Rieske_2Fe-2S_sf"/>
</dbReference>
<dbReference type="SUPFAM" id="SSF50022">
    <property type="entry name" value="ISP domain"/>
    <property type="match status" value="1"/>
</dbReference>
<protein>
    <recommendedName>
        <fullName evidence="6">Choline monooxygenase, chloroplastic</fullName>
        <ecNumber evidence="5">1.14.15.7</ecNumber>
    </recommendedName>
</protein>
<dbReference type="RefSeq" id="XP_033680380.1">
    <property type="nucleotide sequence ID" value="XM_033823997.1"/>
</dbReference>
<dbReference type="GO" id="GO:0019285">
    <property type="term" value="P:glycine betaine biosynthetic process from choline"/>
    <property type="evidence" value="ECO:0007669"/>
    <property type="project" value="UniProtKB-UniPathway"/>
</dbReference>
<reference evidence="14" key="1">
    <citation type="journal article" date="2020" name="Stud. Mycol.">
        <title>101 Dothideomycetes genomes: a test case for predicting lifestyles and emergence of pathogens.</title>
        <authorList>
            <person name="Haridas S."/>
            <person name="Albert R."/>
            <person name="Binder M."/>
            <person name="Bloem J."/>
            <person name="Labutti K."/>
            <person name="Salamov A."/>
            <person name="Andreopoulos B."/>
            <person name="Baker S."/>
            <person name="Barry K."/>
            <person name="Bills G."/>
            <person name="Bluhm B."/>
            <person name="Cannon C."/>
            <person name="Castanera R."/>
            <person name="Culley D."/>
            <person name="Daum C."/>
            <person name="Ezra D."/>
            <person name="Gonzalez J."/>
            <person name="Henrissat B."/>
            <person name="Kuo A."/>
            <person name="Liang C."/>
            <person name="Lipzen A."/>
            <person name="Lutzoni F."/>
            <person name="Magnuson J."/>
            <person name="Mondo S."/>
            <person name="Nolan M."/>
            <person name="Ohm R."/>
            <person name="Pangilinan J."/>
            <person name="Park H.-J."/>
            <person name="Ramirez L."/>
            <person name="Alfaro M."/>
            <person name="Sun H."/>
            <person name="Tritt A."/>
            <person name="Yoshinaga Y."/>
            <person name="Zwiers L.-H."/>
            <person name="Turgeon B."/>
            <person name="Goodwin S."/>
            <person name="Spatafora J."/>
            <person name="Crous P."/>
            <person name="Grigoriev I."/>
        </authorList>
    </citation>
    <scope>NUCLEOTIDE SEQUENCE</scope>
    <source>
        <strain evidence="14">CBS 122368</strain>
    </source>
</reference>
<dbReference type="EMBL" id="ML987200">
    <property type="protein sequence ID" value="KAF2245376.1"/>
    <property type="molecule type" value="Genomic_DNA"/>
</dbReference>
<comment type="cofactor">
    <cofactor evidence="1">
        <name>Fe cation</name>
        <dbReference type="ChEBI" id="CHEBI:24875"/>
    </cofactor>
</comment>
<keyword evidence="9" id="KW-0560">Oxidoreductase</keyword>
<comment type="function">
    <text evidence="2">Catalyzes the first step of the osmoprotectant glycine betaine synthesis.</text>
</comment>
<dbReference type="SUPFAM" id="SSF55961">
    <property type="entry name" value="Bet v1-like"/>
    <property type="match status" value="1"/>
</dbReference>
<dbReference type="Pfam" id="PF00848">
    <property type="entry name" value="Ring_hydroxyl_A"/>
    <property type="match status" value="1"/>
</dbReference>
<dbReference type="GO" id="GO:0051537">
    <property type="term" value="F:2 iron, 2 sulfur cluster binding"/>
    <property type="evidence" value="ECO:0007669"/>
    <property type="project" value="UniProtKB-KW"/>
</dbReference>
<feature type="domain" description="Rieske" evidence="13">
    <location>
        <begin position="49"/>
        <end position="136"/>
    </location>
</feature>
<dbReference type="Pfam" id="PF00355">
    <property type="entry name" value="Rieske"/>
    <property type="match status" value="1"/>
</dbReference>
<keyword evidence="7" id="KW-0001">2Fe-2S</keyword>
<evidence type="ECO:0000259" key="13">
    <source>
        <dbReference type="PROSITE" id="PS51296"/>
    </source>
</evidence>
<dbReference type="OrthoDB" id="426882at2759"/>
<dbReference type="CDD" id="cd00680">
    <property type="entry name" value="RHO_alpha_C"/>
    <property type="match status" value="1"/>
</dbReference>
<evidence type="ECO:0000256" key="8">
    <source>
        <dbReference type="ARBA" id="ARBA00022723"/>
    </source>
</evidence>
<dbReference type="PANTHER" id="PTHR43756:SF5">
    <property type="entry name" value="CHOLINE MONOOXYGENASE, CHLOROPLASTIC"/>
    <property type="match status" value="1"/>
</dbReference>
<evidence type="ECO:0000256" key="11">
    <source>
        <dbReference type="ARBA" id="ARBA00023014"/>
    </source>
</evidence>
<dbReference type="UniPathway" id="UPA00529">
    <property type="reaction ID" value="UER00430"/>
</dbReference>
<keyword evidence="11" id="KW-0411">Iron-sulfur</keyword>
<dbReference type="GeneID" id="54577327"/>
<dbReference type="AlphaFoldDB" id="A0A6A6I4Y3"/>
<accession>A0A6A6I4Y3</accession>
<dbReference type="GO" id="GO:0019133">
    <property type="term" value="F:choline monooxygenase activity"/>
    <property type="evidence" value="ECO:0007669"/>
    <property type="project" value="UniProtKB-EC"/>
</dbReference>
<sequence>MVSFLGYLGIGGSAPAKAENSTVRALPGSWYTSQEMYELERRAIFSRKWLLITHSLRLKNPGEWLRYEMAGFDFILSCDRGGNIHAFHNVCRHRAYPVVEEQKGTAKIFACRYHGWSYGLNGKLAKAPGYQDMPDFDKNQNGLFPIHVRIDTNGFVWVNLDAKEEPEVDWEEDFDGIDRQARFKEFNFDDYAFDHTWEMDGKYNWKILADNYNECYHCKTTHPDIPSIANLETYDVFPRKYAIPHDASTTEEQRTEGLTIASTYYLPNASMTVTPHFFFMQKFMPSGPSQSKMYYEVYRNKSSSEEDFQRISQMYKRIMSEDKVLCEGAQKNINSGIFTNGEMHPKMEKGPLYFQKMVRETVVAHHEREKKEGREIWPARPEMKGNGTEVSKEDLEFCSGLACGEKRDSLVW</sequence>
<dbReference type="Proteomes" id="UP000800094">
    <property type="component" value="Unassembled WGS sequence"/>
</dbReference>
<evidence type="ECO:0000256" key="5">
    <source>
        <dbReference type="ARBA" id="ARBA00012763"/>
    </source>
</evidence>
<evidence type="ECO:0000256" key="2">
    <source>
        <dbReference type="ARBA" id="ARBA00002149"/>
    </source>
</evidence>
<dbReference type="EC" id="1.14.15.7" evidence="5"/>